<evidence type="ECO:0000313" key="2">
    <source>
        <dbReference type="EMBL" id="KKK74708.1"/>
    </source>
</evidence>
<dbReference type="EMBL" id="LAZR01056192">
    <property type="protein sequence ID" value="KKK74708.1"/>
    <property type="molecule type" value="Genomic_DNA"/>
</dbReference>
<gene>
    <name evidence="2" type="ORF">LCGC14_2881040</name>
</gene>
<reference evidence="2" key="1">
    <citation type="journal article" date="2015" name="Nature">
        <title>Complex archaea that bridge the gap between prokaryotes and eukaryotes.</title>
        <authorList>
            <person name="Spang A."/>
            <person name="Saw J.H."/>
            <person name="Jorgensen S.L."/>
            <person name="Zaremba-Niedzwiedzka K."/>
            <person name="Martijn J."/>
            <person name="Lind A.E."/>
            <person name="van Eijk R."/>
            <person name="Schleper C."/>
            <person name="Guy L."/>
            <person name="Ettema T.J."/>
        </authorList>
    </citation>
    <scope>NUCLEOTIDE SEQUENCE</scope>
</reference>
<feature type="non-terminal residue" evidence="2">
    <location>
        <position position="1"/>
    </location>
</feature>
<feature type="region of interest" description="Disordered" evidence="1">
    <location>
        <begin position="47"/>
        <end position="74"/>
    </location>
</feature>
<organism evidence="2">
    <name type="scientific">marine sediment metagenome</name>
    <dbReference type="NCBI Taxonomy" id="412755"/>
    <lineage>
        <taxon>unclassified sequences</taxon>
        <taxon>metagenomes</taxon>
        <taxon>ecological metagenomes</taxon>
    </lineage>
</organism>
<dbReference type="AlphaFoldDB" id="A0A0F8Y0B6"/>
<protein>
    <submittedName>
        <fullName evidence="2">Uncharacterized protein</fullName>
    </submittedName>
</protein>
<name>A0A0F8Y0B6_9ZZZZ</name>
<proteinExistence type="predicted"/>
<evidence type="ECO:0000256" key="1">
    <source>
        <dbReference type="SAM" id="MobiDB-lite"/>
    </source>
</evidence>
<sequence>LSKSVVELSAAREQAAQSGAHLKYAELTGRIETMRTVISFVQQIAQANQPQADKSPPPEIERIVKDDDDQEEAS</sequence>
<comment type="caution">
    <text evidence="2">The sequence shown here is derived from an EMBL/GenBank/DDBJ whole genome shotgun (WGS) entry which is preliminary data.</text>
</comment>
<accession>A0A0F8Y0B6</accession>